<dbReference type="PROSITE" id="PS50181">
    <property type="entry name" value="FBOX"/>
    <property type="match status" value="1"/>
</dbReference>
<accession>A0A6A6R282</accession>
<proteinExistence type="predicted"/>
<name>A0A6A6R282_9PEZI</name>
<dbReference type="AlphaFoldDB" id="A0A6A6R282"/>
<sequence>MALATMPDDILIEILSCCHSENRILKNLALVSHRLSLLVPTFLFRHISITLPDTPYQLERCLRENPDLARHIRSLTVVSLDEQLRFWRLLPTNLSRFRNLRTVELNGGWRKPGHQHSAADLSNRQISELEREFLSAFNDELIENLRHSSVNNIRFNRFSSNRAVINVTSTIIVRLLQIEGLRNLSLTGLSELGDIDVSMLSTNLVSHTENLQLGSGYWSIDPMHMKSIMAYAPSLKSLTSFLPGLSELTFRLPHHFITNMLQPFDGGALSSVLAPLKVSLEVLDLSGVIQHWPGRQPGPFDLSDFEKLRRIVAPSICFFQLGPPQIDRYELHNQLPASLEELSITFSSETSIFTNDLSADPSHTITVPQSLDWLMQFAMKVLDHLPNLRSVQLRETRRFKRTRRQTKVEVVPWIAPAKVQEAFDGAKVKLEVLVRQNMA</sequence>
<dbReference type="EMBL" id="MU004185">
    <property type="protein sequence ID" value="KAF2498815.1"/>
    <property type="molecule type" value="Genomic_DNA"/>
</dbReference>
<gene>
    <name evidence="2" type="ORF">BU16DRAFT_524862</name>
</gene>
<dbReference type="InterPro" id="IPR001810">
    <property type="entry name" value="F-box_dom"/>
</dbReference>
<evidence type="ECO:0000313" key="3">
    <source>
        <dbReference type="Proteomes" id="UP000799750"/>
    </source>
</evidence>
<keyword evidence="3" id="KW-1185">Reference proteome</keyword>
<evidence type="ECO:0000259" key="1">
    <source>
        <dbReference type="PROSITE" id="PS50181"/>
    </source>
</evidence>
<organism evidence="2 3">
    <name type="scientific">Lophium mytilinum</name>
    <dbReference type="NCBI Taxonomy" id="390894"/>
    <lineage>
        <taxon>Eukaryota</taxon>
        <taxon>Fungi</taxon>
        <taxon>Dikarya</taxon>
        <taxon>Ascomycota</taxon>
        <taxon>Pezizomycotina</taxon>
        <taxon>Dothideomycetes</taxon>
        <taxon>Pleosporomycetidae</taxon>
        <taxon>Mytilinidiales</taxon>
        <taxon>Mytilinidiaceae</taxon>
        <taxon>Lophium</taxon>
    </lineage>
</organism>
<dbReference type="Proteomes" id="UP000799750">
    <property type="component" value="Unassembled WGS sequence"/>
</dbReference>
<protein>
    <recommendedName>
        <fullName evidence="1">F-box domain-containing protein</fullName>
    </recommendedName>
</protein>
<feature type="domain" description="F-box" evidence="1">
    <location>
        <begin position="1"/>
        <end position="47"/>
    </location>
</feature>
<evidence type="ECO:0000313" key="2">
    <source>
        <dbReference type="EMBL" id="KAF2498815.1"/>
    </source>
</evidence>
<reference evidence="2" key="1">
    <citation type="journal article" date="2020" name="Stud. Mycol.">
        <title>101 Dothideomycetes genomes: a test case for predicting lifestyles and emergence of pathogens.</title>
        <authorList>
            <person name="Haridas S."/>
            <person name="Albert R."/>
            <person name="Binder M."/>
            <person name="Bloem J."/>
            <person name="Labutti K."/>
            <person name="Salamov A."/>
            <person name="Andreopoulos B."/>
            <person name="Baker S."/>
            <person name="Barry K."/>
            <person name="Bills G."/>
            <person name="Bluhm B."/>
            <person name="Cannon C."/>
            <person name="Castanera R."/>
            <person name="Culley D."/>
            <person name="Daum C."/>
            <person name="Ezra D."/>
            <person name="Gonzalez J."/>
            <person name="Henrissat B."/>
            <person name="Kuo A."/>
            <person name="Liang C."/>
            <person name="Lipzen A."/>
            <person name="Lutzoni F."/>
            <person name="Magnuson J."/>
            <person name="Mondo S."/>
            <person name="Nolan M."/>
            <person name="Ohm R."/>
            <person name="Pangilinan J."/>
            <person name="Park H.-J."/>
            <person name="Ramirez L."/>
            <person name="Alfaro M."/>
            <person name="Sun H."/>
            <person name="Tritt A."/>
            <person name="Yoshinaga Y."/>
            <person name="Zwiers L.-H."/>
            <person name="Turgeon B."/>
            <person name="Goodwin S."/>
            <person name="Spatafora J."/>
            <person name="Crous P."/>
            <person name="Grigoriev I."/>
        </authorList>
    </citation>
    <scope>NUCLEOTIDE SEQUENCE</scope>
    <source>
        <strain evidence="2">CBS 269.34</strain>
    </source>
</reference>